<dbReference type="Proteomes" id="UP001295684">
    <property type="component" value="Unassembled WGS sequence"/>
</dbReference>
<evidence type="ECO:0000313" key="4">
    <source>
        <dbReference type="Proteomes" id="UP001295684"/>
    </source>
</evidence>
<dbReference type="CDD" id="cd00185">
    <property type="entry name" value="TNFRSF"/>
    <property type="match status" value="1"/>
</dbReference>
<evidence type="ECO:0000256" key="1">
    <source>
        <dbReference type="SAM" id="MobiDB-lite"/>
    </source>
</evidence>
<keyword evidence="2" id="KW-0472">Membrane</keyword>
<dbReference type="Gene3D" id="2.10.50.10">
    <property type="entry name" value="Tumor Necrosis Factor Receptor, subunit A, domain 2"/>
    <property type="match status" value="1"/>
</dbReference>
<keyword evidence="2" id="KW-1133">Transmembrane helix</keyword>
<evidence type="ECO:0000256" key="2">
    <source>
        <dbReference type="SAM" id="Phobius"/>
    </source>
</evidence>
<organism evidence="3 4">
    <name type="scientific">Euplotes crassus</name>
    <dbReference type="NCBI Taxonomy" id="5936"/>
    <lineage>
        <taxon>Eukaryota</taxon>
        <taxon>Sar</taxon>
        <taxon>Alveolata</taxon>
        <taxon>Ciliophora</taxon>
        <taxon>Intramacronucleata</taxon>
        <taxon>Spirotrichea</taxon>
        <taxon>Hypotrichia</taxon>
        <taxon>Euplotida</taxon>
        <taxon>Euplotidae</taxon>
        <taxon>Moneuplotes</taxon>
    </lineage>
</organism>
<accession>A0AAD1XHY8</accession>
<feature type="compositionally biased region" description="Polar residues" evidence="1">
    <location>
        <begin position="2009"/>
        <end position="2019"/>
    </location>
</feature>
<dbReference type="SUPFAM" id="SSF57184">
    <property type="entry name" value="Growth factor receptor domain"/>
    <property type="match status" value="1"/>
</dbReference>
<gene>
    <name evidence="3" type="ORF">ECRASSUSDP1_LOCUS14307</name>
</gene>
<dbReference type="PANTHER" id="PTHR11319">
    <property type="entry name" value="G PROTEIN-COUPLED RECEPTOR-RELATED"/>
    <property type="match status" value="1"/>
</dbReference>
<feature type="region of interest" description="Disordered" evidence="1">
    <location>
        <begin position="2006"/>
        <end position="2026"/>
    </location>
</feature>
<proteinExistence type="predicted"/>
<dbReference type="InterPro" id="IPR009030">
    <property type="entry name" value="Growth_fac_rcpt_cys_sf"/>
</dbReference>
<feature type="compositionally biased region" description="Basic residues" evidence="1">
    <location>
        <begin position="1969"/>
        <end position="1987"/>
    </location>
</feature>
<keyword evidence="4" id="KW-1185">Reference proteome</keyword>
<sequence>MENPHHCAIFANFNRERKKCTEPVPNSFSPLVQLLEKFPTNIFSKFVVIGCLIQIAICCPDGYYGYNQGCIPCESSCKTCSNSTTCDTCESFMMIDPVTSFCAHCAADEYFDETLKICRNCMDTCLGECQFRQPCMACDLNESLDLDTLSCVTDCLPPQVKLGGHHMSLPSVCRALDYYIDPLSTSDIELGTKKHPYRTMKAASSEILTFLSHQPVSITLFVKDVYIEDKSIFFLNITHVAIKSHPDVLEKKQRALIIPTEFPQIGISKKARFHLLQSVQLPVLGIISLGTFTPAEQMKIGGQISNVVARSGIKFENVDFYREEIDYNKDIIFMLGVYLQNKTASFENMKINITGMFWTTQDPFNLYVRNIEFDTYSLRNVFAFLIDCNYPEANKMPFMDIDGIKLVTSKDRNAGYHPSGIVTNFPGNMTVQNFVAEDHYSTIDNLAASFFYIIPPSCIPDDDLIQICNYSNFSLSVNNDRGNKVNPIAIDISQVHYRSFVKILTDISMFGYQRTYFTPALFGGSPLDTIQINSISMKDCFLFSDAIKVSRFQKVIFGSMDHPQTVFENIGAFTDNFLSIFQNGHVEVNNFRVQNITGPFSRSLFFMYLNSLPNAPTKIQNIDITDYNFLNGGFVTTVDELEAIEVRNITIQNSFTQPGIPIFEINMIKSIQFSEVKVNGVQAIDQNDEDSAIFRVNELDLQSNANSSFANIQVSNCGISVLQFGSLVNSNSEFSQLELNNVVIRDSIYASSRSIISTENLENDANFLFKVYGFHAINVTFVRTGSLLLFSHALMNPAIVQDSLFENLTSTSILIESPGLSGNTFNEVLFQNCTFEVIHSLSQSLVIVSGQSSAKFLRNKFDFVTVSFDRSGMIEASSNSFIKFIDTNFTNNAAVTSTLFTVSSGAYVECNSCLITNNFAITNAVVSVSSNGYFKFFDSNVSGNIAIMAPIGQIFDASQISIIDKCKIHNNLAISPQDFEQEIANGCSKLCFVSTNLIDHINVNKLHHITYGYYLLEIVSGSLEIINHTEIYNQKELLNLLMTNCIVRSSVIRDINISQAPIRITASTLELHDLILTNINDSSEKEIFLINDESKFLINNLTYEHSNTNLLRALAGEMNINNLIIKNVSGFTNLMHIYSLVKVFIHSLTLGSLESNSEQIISIENAKNVMIDALEAGNINATVLSMIGSNVEYLNNINISSCTKALKIADSNVTLISSSSFTRNGEQNDLSSGGAISITNSDVKVTHTKFENNTAQEAGAIDFKCDSVTLCSLVLNNTTFTSNEASVQGGAIHYNFKHPEITNCAFENNSAQYGDDLASYPVKVRIQGQPDSLINFSNIGSGVKIGYPIIFALFDYDNQVMNLNSKDNLRIFSPSHSNSTIKGVNSVNFNAGIAIMEGIIFADQPGTKNVAFYTSTDAIDRKKISEAFPNTDFNSNITVDFRFCEPGEEITAQGTCQECVAGTYSLEWNSTKCTKCMDDAVCLGRNQISVNPGYWRASQKSSSIVECLVKESCKGGYTNSELNPINCDEGYKGELCSHCVVNDEVKYRKVDNFKCNKCPSPIINAILVGGLCIIVFAFMMTLIVININKTKESELSVLLRIMTNYFQLIFTSLSLSTSYPTSLISFFEIAKQFGNSSDTFLSFDCFIQDTEIEGIFGSNAIFKLFLLMLLPLILFAIVSTIWIIMHLLKSKYVKSLQRNLTISFISILFLLHPKLTEQSLGLFRCIDFSHDDSRVRIDTNIRCYSREHFQWIFMISIPIIIVWVIALPLVALVLLHFNIKKATENKVKQYFLILYQGLKRDKFYWEFVNTARKILVLLVFPLPVSMKMLVSVTILFLLTRLQIALQPYTDVDNNKIEILATNAGITTILSGLLYSQPDDINHLNLFGLVLCITINTHFLISWVHLFSKSFQDSSKPCQILYNFLNFVLCKKPKSPVPVTNPSKPRSPRKEQRYRIHKRRIQFGKQARGSNKRVGVRKDRKKTHRKKVKQNEDMLFDKVKSSRFGEINDYKTSSRLQNPKQLHRYSA</sequence>
<dbReference type="EMBL" id="CAMPGE010014291">
    <property type="protein sequence ID" value="CAI2372970.1"/>
    <property type="molecule type" value="Genomic_DNA"/>
</dbReference>
<reference evidence="3" key="1">
    <citation type="submission" date="2023-07" db="EMBL/GenBank/DDBJ databases">
        <authorList>
            <consortium name="AG Swart"/>
            <person name="Singh M."/>
            <person name="Singh A."/>
            <person name="Seah K."/>
            <person name="Emmerich C."/>
        </authorList>
    </citation>
    <scope>NUCLEOTIDE SEQUENCE</scope>
    <source>
        <strain evidence="3">DP1</strain>
    </source>
</reference>
<dbReference type="PANTHER" id="PTHR11319:SF35">
    <property type="entry name" value="OUTER MEMBRANE PROTEIN PMPC-RELATED"/>
    <property type="match status" value="1"/>
</dbReference>
<feature type="transmembrane region" description="Helical" evidence="2">
    <location>
        <begin position="1562"/>
        <end position="1585"/>
    </location>
</feature>
<feature type="transmembrane region" description="Helical" evidence="2">
    <location>
        <begin position="1883"/>
        <end position="1905"/>
    </location>
</feature>
<dbReference type="CDD" id="cd00064">
    <property type="entry name" value="FU"/>
    <property type="match status" value="1"/>
</dbReference>
<keyword evidence="2" id="KW-0812">Transmembrane</keyword>
<feature type="transmembrane region" description="Helical" evidence="2">
    <location>
        <begin position="1858"/>
        <end position="1877"/>
    </location>
</feature>
<feature type="transmembrane region" description="Helical" evidence="2">
    <location>
        <begin position="1664"/>
        <end position="1688"/>
    </location>
</feature>
<feature type="transmembrane region" description="Helical" evidence="2">
    <location>
        <begin position="1814"/>
        <end position="1838"/>
    </location>
</feature>
<protein>
    <submittedName>
        <fullName evidence="3">Uncharacterized protein</fullName>
    </submittedName>
</protein>
<dbReference type="InterPro" id="IPR006212">
    <property type="entry name" value="Furin_repeat"/>
</dbReference>
<comment type="caution">
    <text evidence="3">The sequence shown here is derived from an EMBL/GenBank/DDBJ whole genome shotgun (WGS) entry which is preliminary data.</text>
</comment>
<feature type="region of interest" description="Disordered" evidence="1">
    <location>
        <begin position="1966"/>
        <end position="1993"/>
    </location>
</feature>
<feature type="transmembrane region" description="Helical" evidence="2">
    <location>
        <begin position="1751"/>
        <end position="1777"/>
    </location>
</feature>
<name>A0AAD1XHY8_EUPCR</name>
<evidence type="ECO:0000313" key="3">
    <source>
        <dbReference type="EMBL" id="CAI2372970.1"/>
    </source>
</evidence>